<dbReference type="InterPro" id="IPR002495">
    <property type="entry name" value="Glyco_trans_8"/>
</dbReference>
<gene>
    <name evidence="10" type="primary">rfaJ_3</name>
    <name evidence="10" type="ORF">NCTC11466_04533</name>
</gene>
<keyword evidence="5 10" id="KW-0808">Transferase</keyword>
<dbReference type="Gene3D" id="3.90.550.10">
    <property type="entry name" value="Spore Coat Polysaccharide Biosynthesis Protein SpsA, Chain A"/>
    <property type="match status" value="1"/>
</dbReference>
<evidence type="ECO:0000259" key="9">
    <source>
        <dbReference type="Pfam" id="PF08437"/>
    </source>
</evidence>
<keyword evidence="7" id="KW-0460">Magnesium</keyword>
<evidence type="ECO:0000313" key="10">
    <source>
        <dbReference type="EMBL" id="VEC01965.1"/>
    </source>
</evidence>
<dbReference type="OrthoDB" id="9807549at2"/>
<name>A0A3S4MHJ3_9ENTR</name>
<dbReference type="Proteomes" id="UP000274122">
    <property type="component" value="Chromosome"/>
</dbReference>
<evidence type="ECO:0000256" key="4">
    <source>
        <dbReference type="ARBA" id="ARBA00022676"/>
    </source>
</evidence>
<keyword evidence="6" id="KW-0479">Metal-binding</keyword>
<sequence>MELDFDKVVLKKIIFDHSDHAKDKKLNIAYGVDRNFLFGSGISMTSVLVNNPDIDISFYIVTDYVDDDYLSHIEDLAKRYGTSVTVFLFNSQEFRKLPSTKAWTYAMYYRYFAFEYLSAELDSVLYLDADVVCKGSLRELSDIQFNGEYAAVIHDIDEVRLKSGERLGIPALSEGYFNSGVVFANLIVWREQGLLSKAFAILFERQAGLLYFDQDVLNILFVGNVISLRRDFNCIYGVDQELVNKNNDDYKNYISDKTILIHYVGVTKPWHSWANYPVSKYFLAAHEQSSWSEKPLLNANTAKLYKRKSRHQKVQGKYVRAVLSHIMYIKSKLCS</sequence>
<dbReference type="AlphaFoldDB" id="A0A3S4MHJ3"/>
<dbReference type="InterPro" id="IPR013645">
    <property type="entry name" value="Glyco_transf_8N"/>
</dbReference>
<dbReference type="Pfam" id="PF01501">
    <property type="entry name" value="Glyco_transf_8"/>
    <property type="match status" value="1"/>
</dbReference>
<dbReference type="InterPro" id="IPR050748">
    <property type="entry name" value="Glycosyltrans_8_dom-fam"/>
</dbReference>
<evidence type="ECO:0000313" key="11">
    <source>
        <dbReference type="Proteomes" id="UP000274122"/>
    </source>
</evidence>
<dbReference type="EC" id="2.4.1.58" evidence="10"/>
<evidence type="ECO:0000256" key="1">
    <source>
        <dbReference type="ARBA" id="ARBA00001946"/>
    </source>
</evidence>
<dbReference type="PANTHER" id="PTHR13778:SF64">
    <property type="entry name" value="LIPOPOLYSACCHARIDE 1,2-GLUCOSYLTRANSFERASE"/>
    <property type="match status" value="1"/>
</dbReference>
<proteinExistence type="inferred from homology"/>
<evidence type="ECO:0000256" key="5">
    <source>
        <dbReference type="ARBA" id="ARBA00022679"/>
    </source>
</evidence>
<dbReference type="InterPro" id="IPR029044">
    <property type="entry name" value="Nucleotide-diphossugar_trans"/>
</dbReference>
<comment type="pathway">
    <text evidence="2">Bacterial outer membrane biogenesis; LPS core biosynthesis.</text>
</comment>
<evidence type="ECO:0000256" key="3">
    <source>
        <dbReference type="ARBA" id="ARBA00006351"/>
    </source>
</evidence>
<keyword evidence="4 10" id="KW-0328">Glycosyltransferase</keyword>
<dbReference type="GO" id="GO:0046872">
    <property type="term" value="F:metal ion binding"/>
    <property type="evidence" value="ECO:0007669"/>
    <property type="project" value="UniProtKB-KW"/>
</dbReference>
<dbReference type="CDD" id="cd04194">
    <property type="entry name" value="GT8_A4GalT_like"/>
    <property type="match status" value="1"/>
</dbReference>
<reference evidence="10 11" key="1">
    <citation type="submission" date="2018-12" db="EMBL/GenBank/DDBJ databases">
        <authorList>
            <consortium name="Pathogen Informatics"/>
        </authorList>
    </citation>
    <scope>NUCLEOTIDE SEQUENCE [LARGE SCALE GENOMIC DNA]</scope>
    <source>
        <strain evidence="10 11">NCTC11466</strain>
    </source>
</reference>
<dbReference type="Pfam" id="PF08437">
    <property type="entry name" value="Glyco_transf_8C"/>
    <property type="match status" value="1"/>
</dbReference>
<protein>
    <submittedName>
        <fullName evidence="10">Lipopolysaccharide 1,2-glucosyltransferase</fullName>
        <ecNumber evidence="10">2.4.1.58</ecNumber>
    </submittedName>
</protein>
<feature type="domain" description="Glycosyl transferase family 8 C-terminal" evidence="9">
    <location>
        <begin position="276"/>
        <end position="332"/>
    </location>
</feature>
<dbReference type="SUPFAM" id="SSF53448">
    <property type="entry name" value="Nucleotide-diphospho-sugar transferases"/>
    <property type="match status" value="1"/>
</dbReference>
<dbReference type="KEGG" id="clap:NCTC11466_04533"/>
<dbReference type="PANTHER" id="PTHR13778">
    <property type="entry name" value="GLYCOSYLTRANSFERASE 8 DOMAIN-CONTAINING PROTEIN"/>
    <property type="match status" value="1"/>
</dbReference>
<evidence type="ECO:0000256" key="6">
    <source>
        <dbReference type="ARBA" id="ARBA00022723"/>
    </source>
</evidence>
<organism evidence="10 11">
    <name type="scientific">Cedecea lapagei</name>
    <dbReference type="NCBI Taxonomy" id="158823"/>
    <lineage>
        <taxon>Bacteria</taxon>
        <taxon>Pseudomonadati</taxon>
        <taxon>Pseudomonadota</taxon>
        <taxon>Gammaproteobacteria</taxon>
        <taxon>Enterobacterales</taxon>
        <taxon>Enterobacteriaceae</taxon>
        <taxon>Cedecea</taxon>
    </lineage>
</organism>
<accession>A0A3S4MHJ3</accession>
<evidence type="ECO:0000256" key="2">
    <source>
        <dbReference type="ARBA" id="ARBA00004713"/>
    </source>
</evidence>
<keyword evidence="11" id="KW-1185">Reference proteome</keyword>
<evidence type="ECO:0000256" key="7">
    <source>
        <dbReference type="ARBA" id="ARBA00022842"/>
    </source>
</evidence>
<comment type="similarity">
    <text evidence="3">Belongs to the glycosyltransferase 8 family.</text>
</comment>
<dbReference type="GO" id="GO:0008918">
    <property type="term" value="F:lipopolysaccharide 3-alpha-galactosyltransferase activity"/>
    <property type="evidence" value="ECO:0007669"/>
    <property type="project" value="InterPro"/>
</dbReference>
<keyword evidence="8" id="KW-0448">Lipopolysaccharide biosynthesis</keyword>
<evidence type="ECO:0000256" key="8">
    <source>
        <dbReference type="ARBA" id="ARBA00022985"/>
    </source>
</evidence>
<dbReference type="EMBL" id="LR134201">
    <property type="protein sequence ID" value="VEC01965.1"/>
    <property type="molecule type" value="Genomic_DNA"/>
</dbReference>
<dbReference type="RefSeq" id="WP_126358133.1">
    <property type="nucleotide sequence ID" value="NZ_LR134201.1"/>
</dbReference>
<comment type="cofactor">
    <cofactor evidence="1">
        <name>Mg(2+)</name>
        <dbReference type="ChEBI" id="CHEBI:18420"/>
    </cofactor>
</comment>
<dbReference type="GO" id="GO:0008919">
    <property type="term" value="F:lipopolysaccharide glucosyltransferase I activity"/>
    <property type="evidence" value="ECO:0007669"/>
    <property type="project" value="UniProtKB-EC"/>
</dbReference>